<evidence type="ECO:0000256" key="1">
    <source>
        <dbReference type="SAM" id="SignalP"/>
    </source>
</evidence>
<evidence type="ECO:0000313" key="3">
    <source>
        <dbReference type="Proteomes" id="UP001444661"/>
    </source>
</evidence>
<proteinExistence type="predicted"/>
<gene>
    <name evidence="2" type="ORF">PG993_013471</name>
</gene>
<dbReference type="EMBL" id="JAQQWK010000012">
    <property type="protein sequence ID" value="KAK8022704.1"/>
    <property type="molecule type" value="Genomic_DNA"/>
</dbReference>
<comment type="caution">
    <text evidence="2">The sequence shown here is derived from an EMBL/GenBank/DDBJ whole genome shotgun (WGS) entry which is preliminary data.</text>
</comment>
<reference evidence="2 3" key="1">
    <citation type="submission" date="2023-01" db="EMBL/GenBank/DDBJ databases">
        <title>Analysis of 21 Apiospora genomes using comparative genomics revels a genus with tremendous synthesis potential of carbohydrate active enzymes and secondary metabolites.</title>
        <authorList>
            <person name="Sorensen T."/>
        </authorList>
    </citation>
    <scope>NUCLEOTIDE SEQUENCE [LARGE SCALE GENOMIC DNA]</scope>
    <source>
        <strain evidence="2 3">CBS 33761</strain>
    </source>
</reference>
<feature type="signal peptide" evidence="1">
    <location>
        <begin position="1"/>
        <end position="19"/>
    </location>
</feature>
<accession>A0ABR1RXS0</accession>
<feature type="chain" id="PRO_5045830385" evidence="1">
    <location>
        <begin position="20"/>
        <end position="155"/>
    </location>
</feature>
<evidence type="ECO:0000313" key="2">
    <source>
        <dbReference type="EMBL" id="KAK8022704.1"/>
    </source>
</evidence>
<name>A0ABR1RXS0_9PEZI</name>
<keyword evidence="1" id="KW-0732">Signal</keyword>
<organism evidence="2 3">
    <name type="scientific">Apiospora rasikravindrae</name>
    <dbReference type="NCBI Taxonomy" id="990691"/>
    <lineage>
        <taxon>Eukaryota</taxon>
        <taxon>Fungi</taxon>
        <taxon>Dikarya</taxon>
        <taxon>Ascomycota</taxon>
        <taxon>Pezizomycotina</taxon>
        <taxon>Sordariomycetes</taxon>
        <taxon>Xylariomycetidae</taxon>
        <taxon>Amphisphaeriales</taxon>
        <taxon>Apiosporaceae</taxon>
        <taxon>Apiospora</taxon>
    </lineage>
</organism>
<keyword evidence="3" id="KW-1185">Reference proteome</keyword>
<sequence>MIFIAIITFAAMAMGAVLPQDGDDALVASDHKRGTLLSRTILNTTCYGPPIDGGRERGAQDSSVVDAIQAIKARTGDCSMDPGANNCQWLYCNESASVEWCYDSGSPVVMKCSDFSTHLEALRRDCSYYEDYLAVWGRAYDDHDFHVTVEYDREG</sequence>
<dbReference type="Proteomes" id="UP001444661">
    <property type="component" value="Unassembled WGS sequence"/>
</dbReference>
<protein>
    <submittedName>
        <fullName evidence="2">Uncharacterized protein</fullName>
    </submittedName>
</protein>